<gene>
    <name evidence="1" type="ORF">EII39_07955</name>
</gene>
<evidence type="ECO:0000313" key="1">
    <source>
        <dbReference type="EMBL" id="RRC91601.1"/>
    </source>
</evidence>
<dbReference type="Proteomes" id="UP000277597">
    <property type="component" value="Unassembled WGS sequence"/>
</dbReference>
<accession>A0A3P1S2V5</accession>
<name>A0A3P1S2V5_STRSA</name>
<keyword evidence="1" id="KW-0456">Lyase</keyword>
<organism evidence="1 2">
    <name type="scientific">Streptococcus sanguinis</name>
    <dbReference type="NCBI Taxonomy" id="1305"/>
    <lineage>
        <taxon>Bacteria</taxon>
        <taxon>Bacillati</taxon>
        <taxon>Bacillota</taxon>
        <taxon>Bacilli</taxon>
        <taxon>Lactobacillales</taxon>
        <taxon>Streptococcaceae</taxon>
        <taxon>Streptococcus</taxon>
    </lineage>
</organism>
<proteinExistence type="predicted"/>
<dbReference type="AlphaFoldDB" id="A0A3P1S2V5"/>
<comment type="caution">
    <text evidence="1">The sequence shown here is derived from an EMBL/GenBank/DDBJ whole genome shotgun (WGS) entry which is preliminary data.</text>
</comment>
<dbReference type="EMBL" id="RQZI01000008">
    <property type="protein sequence ID" value="RRC91601.1"/>
    <property type="molecule type" value="Genomic_DNA"/>
</dbReference>
<evidence type="ECO:0000313" key="2">
    <source>
        <dbReference type="Proteomes" id="UP000277597"/>
    </source>
</evidence>
<reference evidence="1 2" key="1">
    <citation type="submission" date="2018-11" db="EMBL/GenBank/DDBJ databases">
        <title>Genomes From Bacteria Associated with the Canine Oral Cavity: a Test Case for Automated Genome-Based Taxonomic Assignment.</title>
        <authorList>
            <person name="Coil D.A."/>
            <person name="Jospin G."/>
            <person name="Darling A.E."/>
            <person name="Wallis C."/>
            <person name="Davis I.J."/>
            <person name="Harris S."/>
            <person name="Eisen J.A."/>
            <person name="Holcombe L.J."/>
            <person name="O'Flynn C."/>
        </authorList>
    </citation>
    <scope>NUCLEOTIDE SEQUENCE [LARGE SCALE GENOMIC DNA]</scope>
    <source>
        <strain evidence="1 2">OH953</strain>
    </source>
</reference>
<protein>
    <submittedName>
        <fullName evidence="1">Cystathionine beta-lyase</fullName>
    </submittedName>
</protein>
<sequence length="227" mass="25879">MSKPFQVGLPRKTNGNWKNFMTDYIDLALKYGGFTSLDRVYLEQVLAGLTEEQKRSFITPPPSVINAYFAELYQKKSPEAATAYFLEITQALDLWNPEPSFVETKPFVRLNLSGKSYGFCYESEKVGLVFPEKPEPVTDDLLFEIAQVFSQYLVYEEAGRIKMVPLKSESQVVDSQALTALTDWQQLADGSQRVLGYNQDEVSQLAQSYAGRKYYHSQNRSAMIYII</sequence>
<dbReference type="GO" id="GO:0016829">
    <property type="term" value="F:lyase activity"/>
    <property type="evidence" value="ECO:0007669"/>
    <property type="project" value="UniProtKB-KW"/>
</dbReference>